<keyword evidence="2" id="KW-0479">Metal-binding</keyword>
<evidence type="ECO:0000259" key="7">
    <source>
        <dbReference type="PROSITE" id="PS51891"/>
    </source>
</evidence>
<evidence type="ECO:0000256" key="4">
    <source>
        <dbReference type="ARBA" id="ARBA00023239"/>
    </source>
</evidence>
<keyword evidence="5" id="KW-0175">Coiled coil</keyword>
<reference evidence="8" key="1">
    <citation type="submission" date="2019-11" db="EMBL/GenBank/DDBJ databases">
        <title>Bipolaris sorokiniana Genome sequencing.</title>
        <authorList>
            <person name="Wang H."/>
        </authorList>
    </citation>
    <scope>NUCLEOTIDE SEQUENCE</scope>
</reference>
<dbReference type="OMA" id="LYCYACH"/>
<feature type="region of interest" description="Disordered" evidence="6">
    <location>
        <begin position="176"/>
        <end position="216"/>
    </location>
</feature>
<dbReference type="InterPro" id="IPR011057">
    <property type="entry name" value="Mss4-like_sf"/>
</dbReference>
<evidence type="ECO:0000313" key="9">
    <source>
        <dbReference type="Proteomes" id="UP000624244"/>
    </source>
</evidence>
<dbReference type="GO" id="GO:0046872">
    <property type="term" value="F:metal ion binding"/>
    <property type="evidence" value="ECO:0007669"/>
    <property type="project" value="UniProtKB-KW"/>
</dbReference>
<dbReference type="PANTHER" id="PTHR33337:SF33">
    <property type="entry name" value="CENP-V_GFA DOMAIN-CONTAINING PROTEIN"/>
    <property type="match status" value="1"/>
</dbReference>
<dbReference type="Pfam" id="PF04828">
    <property type="entry name" value="GFA"/>
    <property type="match status" value="1"/>
</dbReference>
<organism evidence="8 9">
    <name type="scientific">Cochliobolus sativus</name>
    <name type="common">Common root rot and spot blotch fungus</name>
    <name type="synonym">Bipolaris sorokiniana</name>
    <dbReference type="NCBI Taxonomy" id="45130"/>
    <lineage>
        <taxon>Eukaryota</taxon>
        <taxon>Fungi</taxon>
        <taxon>Dikarya</taxon>
        <taxon>Ascomycota</taxon>
        <taxon>Pezizomycotina</taxon>
        <taxon>Dothideomycetes</taxon>
        <taxon>Pleosporomycetidae</taxon>
        <taxon>Pleosporales</taxon>
        <taxon>Pleosporineae</taxon>
        <taxon>Pleosporaceae</taxon>
        <taxon>Bipolaris</taxon>
    </lineage>
</organism>
<evidence type="ECO:0000256" key="2">
    <source>
        <dbReference type="ARBA" id="ARBA00022723"/>
    </source>
</evidence>
<dbReference type="EMBL" id="WNKQ01000004">
    <property type="protein sequence ID" value="KAF5851870.1"/>
    <property type="molecule type" value="Genomic_DNA"/>
</dbReference>
<dbReference type="PANTHER" id="PTHR33337">
    <property type="entry name" value="GFA DOMAIN-CONTAINING PROTEIN"/>
    <property type="match status" value="1"/>
</dbReference>
<protein>
    <recommendedName>
        <fullName evidence="7">CENP-V/GFA domain-containing protein</fullName>
    </recommendedName>
</protein>
<dbReference type="AlphaFoldDB" id="A0A8H5ZPK3"/>
<dbReference type="Gene3D" id="3.90.1590.10">
    <property type="entry name" value="glutathione-dependent formaldehyde- activating enzyme (gfa)"/>
    <property type="match status" value="1"/>
</dbReference>
<evidence type="ECO:0000256" key="1">
    <source>
        <dbReference type="ARBA" id="ARBA00005495"/>
    </source>
</evidence>
<evidence type="ECO:0000256" key="5">
    <source>
        <dbReference type="SAM" id="Coils"/>
    </source>
</evidence>
<sequence>MPSSKTFPAITGGCVCGTVRYRLLTSPLFCYACHCTNCRAFSGSAFGLFLKIEMYNVKVISSTLPAFVKTNNRRGAVEVHAECSACRVHMWVTSNFPGEEAVYDVRVGTLDFPDLMVPDLHIFAQSKLGWIRLPDDAHTLPRGGDMHKLWPKSSLERLEQCNRWADMMKKRKRAALVESKATAKSTEEGSGEETGGEGDKTPTALEFSNEDDEEFEKRFKEKEKILLERLEKLQLKLNEDEVKAGEQKAVESAETDAK</sequence>
<evidence type="ECO:0000256" key="6">
    <source>
        <dbReference type="SAM" id="MobiDB-lite"/>
    </source>
</evidence>
<gene>
    <name evidence="8" type="ORF">GGP41_000648</name>
</gene>
<name>A0A8H5ZPK3_COCSA</name>
<dbReference type="Proteomes" id="UP000624244">
    <property type="component" value="Unassembled WGS sequence"/>
</dbReference>
<evidence type="ECO:0000256" key="3">
    <source>
        <dbReference type="ARBA" id="ARBA00022833"/>
    </source>
</evidence>
<keyword evidence="4" id="KW-0456">Lyase</keyword>
<accession>A0A8H5ZPK3</accession>
<comment type="caution">
    <text evidence="8">The sequence shown here is derived from an EMBL/GenBank/DDBJ whole genome shotgun (WGS) entry which is preliminary data.</text>
</comment>
<proteinExistence type="inferred from homology"/>
<dbReference type="InterPro" id="IPR006913">
    <property type="entry name" value="CENP-V/GFA"/>
</dbReference>
<dbReference type="GO" id="GO:0016846">
    <property type="term" value="F:carbon-sulfur lyase activity"/>
    <property type="evidence" value="ECO:0007669"/>
    <property type="project" value="InterPro"/>
</dbReference>
<feature type="coiled-coil region" evidence="5">
    <location>
        <begin position="216"/>
        <end position="243"/>
    </location>
</feature>
<feature type="domain" description="CENP-V/GFA" evidence="7">
    <location>
        <begin position="10"/>
        <end position="124"/>
    </location>
</feature>
<dbReference type="PROSITE" id="PS51891">
    <property type="entry name" value="CENP_V_GFA"/>
    <property type="match status" value="1"/>
</dbReference>
<dbReference type="SUPFAM" id="SSF51316">
    <property type="entry name" value="Mss4-like"/>
    <property type="match status" value="1"/>
</dbReference>
<comment type="similarity">
    <text evidence="1">Belongs to the Gfa family.</text>
</comment>
<evidence type="ECO:0000313" key="8">
    <source>
        <dbReference type="EMBL" id="KAF5851870.1"/>
    </source>
</evidence>
<keyword evidence="3" id="KW-0862">Zinc</keyword>